<dbReference type="OrthoDB" id="7357206at2"/>
<comment type="caution">
    <text evidence="1">The sequence shown here is derived from an EMBL/GenBank/DDBJ whole genome shotgun (WGS) entry which is preliminary data.</text>
</comment>
<dbReference type="Proteomes" id="UP000197468">
    <property type="component" value="Unassembled WGS sequence"/>
</dbReference>
<gene>
    <name evidence="1" type="ORF">CDN99_15210</name>
</gene>
<evidence type="ECO:0000313" key="2">
    <source>
        <dbReference type="Proteomes" id="UP000197468"/>
    </source>
</evidence>
<dbReference type="RefSeq" id="WP_088385709.1">
    <property type="nucleotide sequence ID" value="NZ_NIOF01000006.1"/>
</dbReference>
<name>A0A246J8H0_9BURK</name>
<protein>
    <submittedName>
        <fullName evidence="1">Uncharacterized protein</fullName>
    </submittedName>
</protein>
<dbReference type="EMBL" id="NIOF01000006">
    <property type="protein sequence ID" value="OWQ88823.1"/>
    <property type="molecule type" value="Genomic_DNA"/>
</dbReference>
<accession>A0A246J8H0</accession>
<sequence>MSEVFYMPTRFSPADVEQLRREAKVLRRSGALTQSQALDQVAQRQGWTNWALLQRNALPAELHDAIQLSVEQYRGGDRGVFVLQISLTDPKLLVELSRSGEFSFELPQVPQRWIVRRFTELRGSAPDPFLDRRWETPRGRFVDGRFICIVSTNGVQPDRVEAEIAVGLDPLCARIRHEALAALAGRQAAQSAALPVRLFFARPQSGGADEICDTPYPTLEDALKAELPPGSRAIGVPTEHGWWTYQPPFGWQAPAR</sequence>
<organism evidence="1 2">
    <name type="scientific">Roseateles aquatilis</name>
    <dbReference type="NCBI Taxonomy" id="431061"/>
    <lineage>
        <taxon>Bacteria</taxon>
        <taxon>Pseudomonadati</taxon>
        <taxon>Pseudomonadota</taxon>
        <taxon>Betaproteobacteria</taxon>
        <taxon>Burkholderiales</taxon>
        <taxon>Sphaerotilaceae</taxon>
        <taxon>Roseateles</taxon>
    </lineage>
</organism>
<keyword evidence="2" id="KW-1185">Reference proteome</keyword>
<proteinExistence type="predicted"/>
<dbReference type="AlphaFoldDB" id="A0A246J8H0"/>
<reference evidence="1 2" key="1">
    <citation type="journal article" date="2008" name="Int. J. Syst. Evol. Microbiol.">
        <title>Description of Roseateles aquatilis sp. nov. and Roseateles terrae sp. nov., in the class Betaproteobacteria, and emended description of the genus Roseateles.</title>
        <authorList>
            <person name="Gomila M."/>
            <person name="Bowien B."/>
            <person name="Falsen E."/>
            <person name="Moore E.R."/>
            <person name="Lalucat J."/>
        </authorList>
    </citation>
    <scope>NUCLEOTIDE SEQUENCE [LARGE SCALE GENOMIC DNA]</scope>
    <source>
        <strain evidence="1 2">CCUG 48205</strain>
    </source>
</reference>
<evidence type="ECO:0000313" key="1">
    <source>
        <dbReference type="EMBL" id="OWQ88823.1"/>
    </source>
</evidence>